<name>A0ABV1XSX6_9ACTN</name>
<gene>
    <name evidence="1" type="ORF">ABT384_18840</name>
</gene>
<accession>A0ABV1XSX6</accession>
<dbReference type="Proteomes" id="UP001486207">
    <property type="component" value="Unassembled WGS sequence"/>
</dbReference>
<reference evidence="1 2" key="1">
    <citation type="submission" date="2024-06" db="EMBL/GenBank/DDBJ databases">
        <title>The Natural Products Discovery Center: Release of the First 8490 Sequenced Strains for Exploring Actinobacteria Biosynthetic Diversity.</title>
        <authorList>
            <person name="Kalkreuter E."/>
            <person name="Kautsar S.A."/>
            <person name="Yang D."/>
            <person name="Bader C.D."/>
            <person name="Teijaro C.N."/>
            <person name="Fluegel L."/>
            <person name="Davis C.M."/>
            <person name="Simpson J.R."/>
            <person name="Lauterbach L."/>
            <person name="Steele A.D."/>
            <person name="Gui C."/>
            <person name="Meng S."/>
            <person name="Li G."/>
            <person name="Viehrig K."/>
            <person name="Ye F."/>
            <person name="Su P."/>
            <person name="Kiefer A.F."/>
            <person name="Nichols A."/>
            <person name="Cepeda A.J."/>
            <person name="Yan W."/>
            <person name="Fan B."/>
            <person name="Jiang Y."/>
            <person name="Adhikari A."/>
            <person name="Zheng C.-J."/>
            <person name="Schuster L."/>
            <person name="Cowan T.M."/>
            <person name="Smanski M.J."/>
            <person name="Chevrette M.G."/>
            <person name="De Carvalho L.P.S."/>
            <person name="Shen B."/>
        </authorList>
    </citation>
    <scope>NUCLEOTIDE SEQUENCE [LARGE SCALE GENOMIC DNA]</scope>
    <source>
        <strain evidence="1 2">NPDC000155</strain>
    </source>
</reference>
<evidence type="ECO:0000313" key="1">
    <source>
        <dbReference type="EMBL" id="MER7374693.1"/>
    </source>
</evidence>
<dbReference type="EMBL" id="JBEPFB010000007">
    <property type="protein sequence ID" value="MER7374693.1"/>
    <property type="molecule type" value="Genomic_DNA"/>
</dbReference>
<comment type="caution">
    <text evidence="1">The sequence shown here is derived from an EMBL/GenBank/DDBJ whole genome shotgun (WGS) entry which is preliminary data.</text>
</comment>
<sequence length="80" mass="8718">MATYSPNFPGSNTIVEESWNKGRAESKAEDILRILGVRGIEVSDSVRERVTSCTDLGVLGTWLDRSLSVTDAEGLFVGEQ</sequence>
<proteinExistence type="predicted"/>
<organism evidence="1 2">
    <name type="scientific">Streptomyces lanatus</name>
    <dbReference type="NCBI Taxonomy" id="66900"/>
    <lineage>
        <taxon>Bacteria</taxon>
        <taxon>Bacillati</taxon>
        <taxon>Actinomycetota</taxon>
        <taxon>Actinomycetes</taxon>
        <taxon>Kitasatosporales</taxon>
        <taxon>Streptomycetaceae</taxon>
        <taxon>Streptomyces</taxon>
    </lineage>
</organism>
<dbReference type="RefSeq" id="WP_229911889.1">
    <property type="nucleotide sequence ID" value="NZ_BNBM01000007.1"/>
</dbReference>
<evidence type="ECO:0000313" key="2">
    <source>
        <dbReference type="Proteomes" id="UP001486207"/>
    </source>
</evidence>
<keyword evidence="2" id="KW-1185">Reference proteome</keyword>
<protein>
    <submittedName>
        <fullName evidence="1">Uncharacterized protein</fullName>
    </submittedName>
</protein>